<evidence type="ECO:0000256" key="1">
    <source>
        <dbReference type="ARBA" id="ARBA00001937"/>
    </source>
</evidence>
<dbReference type="EMBL" id="BAABLD010000008">
    <property type="protein sequence ID" value="GAA5163901.1"/>
    <property type="molecule type" value="Genomic_DNA"/>
</dbReference>
<proteinExistence type="inferred from homology"/>
<dbReference type="PANTHER" id="PTHR43715">
    <property type="entry name" value="GDP-MANNOSE 4,6-DEHYDRATASE"/>
    <property type="match status" value="1"/>
</dbReference>
<evidence type="ECO:0000256" key="5">
    <source>
        <dbReference type="HAMAP-Rule" id="MF_00955"/>
    </source>
</evidence>
<gene>
    <name evidence="5 7" type="primary">gmd</name>
    <name evidence="7" type="ORF">GCM10025770_16840</name>
</gene>
<comment type="caution">
    <text evidence="7">The sequence shown here is derived from an EMBL/GenBank/DDBJ whole genome shotgun (WGS) entry which is preliminary data.</text>
</comment>
<reference evidence="8" key="1">
    <citation type="journal article" date="2019" name="Int. J. Syst. Evol. Microbiol.">
        <title>The Global Catalogue of Microorganisms (GCM) 10K type strain sequencing project: providing services to taxonomists for standard genome sequencing and annotation.</title>
        <authorList>
            <consortium name="The Broad Institute Genomics Platform"/>
            <consortium name="The Broad Institute Genome Sequencing Center for Infectious Disease"/>
            <person name="Wu L."/>
            <person name="Ma J."/>
        </authorList>
    </citation>
    <scope>NUCLEOTIDE SEQUENCE [LARGE SCALE GENOMIC DNA]</scope>
    <source>
        <strain evidence="8">JCM 18715</strain>
    </source>
</reference>
<dbReference type="Pfam" id="PF16363">
    <property type="entry name" value="GDP_Man_Dehyd"/>
    <property type="match status" value="1"/>
</dbReference>
<comment type="caution">
    <text evidence="5">Lacks conserved residue(s) required for the propagation of feature annotation.</text>
</comment>
<dbReference type="RefSeq" id="WP_345532458.1">
    <property type="nucleotide sequence ID" value="NZ_BAABLD010000008.1"/>
</dbReference>
<name>A0ABP9QLD5_9RHOO</name>
<evidence type="ECO:0000259" key="6">
    <source>
        <dbReference type="Pfam" id="PF16363"/>
    </source>
</evidence>
<evidence type="ECO:0000313" key="7">
    <source>
        <dbReference type="EMBL" id="GAA5163901.1"/>
    </source>
</evidence>
<dbReference type="InterPro" id="IPR016040">
    <property type="entry name" value="NAD(P)-bd_dom"/>
</dbReference>
<sequence length="377" mass="42304">MNQKVALITGVTGQDGAYLAELLLKKGYAVHGIKRRTSLLNTDRIDHLFHDPHTEGKDFTLHHGDLTDSSSLLRIIALVQPDEIYNLAAQSHVAVSFEEPEYTANSDGIGTLRILEAIRILGLEKKTRFYQASTSELYGLVQETPQKETTPFYPRSPYAVAKLYAYWITVNYREAYGIYACNGILFNHESPIRGETFVTRKITRAMAHIALGLQDCLYLGNMDSLRDWGHARDYVEMQWMMLQQDKPEDYVIATGEQHSVREFVNISAAELGIEMSWSGTGVDEIGTVKSVAADSAAALLKPGQVIVRVDPRYFRPAEVETLLGDATKARTQLGWVPRTSFAELVSEMVLADLELARREKESLGRGFKVYRPDLEAK</sequence>
<evidence type="ECO:0000256" key="2">
    <source>
        <dbReference type="ARBA" id="ARBA00009263"/>
    </source>
</evidence>
<dbReference type="EC" id="4.2.1.47" evidence="3 5"/>
<organism evidence="7 8">
    <name type="scientific">Viridibacterium curvum</name>
    <dbReference type="NCBI Taxonomy" id="1101404"/>
    <lineage>
        <taxon>Bacteria</taxon>
        <taxon>Pseudomonadati</taxon>
        <taxon>Pseudomonadota</taxon>
        <taxon>Betaproteobacteria</taxon>
        <taxon>Rhodocyclales</taxon>
        <taxon>Rhodocyclaceae</taxon>
        <taxon>Viridibacterium</taxon>
    </lineage>
</organism>
<dbReference type="Gene3D" id="3.40.50.720">
    <property type="entry name" value="NAD(P)-binding Rossmann-like Domain"/>
    <property type="match status" value="1"/>
</dbReference>
<dbReference type="SUPFAM" id="SSF51735">
    <property type="entry name" value="NAD(P)-binding Rossmann-fold domains"/>
    <property type="match status" value="1"/>
</dbReference>
<keyword evidence="5" id="KW-0521">NADP</keyword>
<comment type="similarity">
    <text evidence="2 5">Belongs to the NAD(P)-dependent epimerase/dehydratase family. GDP-mannose 4,6-dehydratase subfamily.</text>
</comment>
<evidence type="ECO:0000256" key="3">
    <source>
        <dbReference type="ARBA" id="ARBA00011989"/>
    </source>
</evidence>
<evidence type="ECO:0000256" key="4">
    <source>
        <dbReference type="ARBA" id="ARBA00023239"/>
    </source>
</evidence>
<dbReference type="NCBIfam" id="TIGR01472">
    <property type="entry name" value="gmd"/>
    <property type="match status" value="1"/>
</dbReference>
<keyword evidence="8" id="KW-1185">Reference proteome</keyword>
<protein>
    <recommendedName>
        <fullName evidence="3 5">GDP-mannose 4,6-dehydratase</fullName>
        <ecNumber evidence="3 5">4.2.1.47</ecNumber>
    </recommendedName>
    <alternativeName>
        <fullName evidence="5">GDP-D-mannose dehydratase</fullName>
    </alternativeName>
</protein>
<dbReference type="InterPro" id="IPR006368">
    <property type="entry name" value="GDP_Man_deHydtase"/>
</dbReference>
<evidence type="ECO:0000313" key="8">
    <source>
        <dbReference type="Proteomes" id="UP001500547"/>
    </source>
</evidence>
<dbReference type="HAMAP" id="MF_00955">
    <property type="entry name" value="GDP_Man_dehydratase"/>
    <property type="match status" value="1"/>
</dbReference>
<dbReference type="Proteomes" id="UP001500547">
    <property type="component" value="Unassembled WGS sequence"/>
</dbReference>
<comment type="catalytic activity">
    <reaction evidence="5">
        <text>GDP-alpha-D-mannose = GDP-4-dehydro-alpha-D-rhamnose + H2O</text>
        <dbReference type="Rhea" id="RHEA:23820"/>
        <dbReference type="ChEBI" id="CHEBI:15377"/>
        <dbReference type="ChEBI" id="CHEBI:57527"/>
        <dbReference type="ChEBI" id="CHEBI:57964"/>
        <dbReference type="EC" id="4.2.1.47"/>
    </reaction>
</comment>
<comment type="function">
    <text evidence="5">Catalyzes the conversion of GDP-D-mannose to GDP-4-dehydro-6-deoxy-D-mannose.</text>
</comment>
<dbReference type="InterPro" id="IPR036291">
    <property type="entry name" value="NAD(P)-bd_dom_sf"/>
</dbReference>
<accession>A0ABP9QLD5</accession>
<dbReference type="CDD" id="cd05260">
    <property type="entry name" value="GDP_MD_SDR_e"/>
    <property type="match status" value="1"/>
</dbReference>
<comment type="cofactor">
    <cofactor evidence="1 5">
        <name>NADP(+)</name>
        <dbReference type="ChEBI" id="CHEBI:58349"/>
    </cofactor>
</comment>
<feature type="domain" description="NAD(P)-binding" evidence="6">
    <location>
        <begin position="7"/>
        <end position="348"/>
    </location>
</feature>
<keyword evidence="4 5" id="KW-0456">Lyase</keyword>
<dbReference type="PANTHER" id="PTHR43715:SF1">
    <property type="entry name" value="GDP-MANNOSE 4,6 DEHYDRATASE"/>
    <property type="match status" value="1"/>
</dbReference>
<dbReference type="Gene3D" id="3.90.25.10">
    <property type="entry name" value="UDP-galactose 4-epimerase, domain 1"/>
    <property type="match status" value="1"/>
</dbReference>